<keyword evidence="1" id="KW-0472">Membrane</keyword>
<dbReference type="EMBL" id="NMUH01001300">
    <property type="protein sequence ID" value="MQL91066.1"/>
    <property type="molecule type" value="Genomic_DNA"/>
</dbReference>
<dbReference type="Proteomes" id="UP000652761">
    <property type="component" value="Unassembled WGS sequence"/>
</dbReference>
<comment type="caution">
    <text evidence="2">The sequence shown here is derived from an EMBL/GenBank/DDBJ whole genome shotgun (WGS) entry which is preliminary data.</text>
</comment>
<organism evidence="2 3">
    <name type="scientific">Colocasia esculenta</name>
    <name type="common">Wild taro</name>
    <name type="synonym">Arum esculentum</name>
    <dbReference type="NCBI Taxonomy" id="4460"/>
    <lineage>
        <taxon>Eukaryota</taxon>
        <taxon>Viridiplantae</taxon>
        <taxon>Streptophyta</taxon>
        <taxon>Embryophyta</taxon>
        <taxon>Tracheophyta</taxon>
        <taxon>Spermatophyta</taxon>
        <taxon>Magnoliopsida</taxon>
        <taxon>Liliopsida</taxon>
        <taxon>Araceae</taxon>
        <taxon>Aroideae</taxon>
        <taxon>Colocasieae</taxon>
        <taxon>Colocasia</taxon>
    </lineage>
</organism>
<protein>
    <submittedName>
        <fullName evidence="2">Uncharacterized protein</fullName>
    </submittedName>
</protein>
<gene>
    <name evidence="2" type="ORF">Taro_023670</name>
</gene>
<keyword evidence="3" id="KW-1185">Reference proteome</keyword>
<feature type="transmembrane region" description="Helical" evidence="1">
    <location>
        <begin position="43"/>
        <end position="65"/>
    </location>
</feature>
<keyword evidence="1" id="KW-0812">Transmembrane</keyword>
<sequence>MKPRNLPLETPTCRGFPVMPVPYLGMLRHPCRFLAFWDIADRFLAFSDVPTVFWLYGTFLSFGFSRTSRPFSDFMGRSSHLVTFPENSPRVRL</sequence>
<evidence type="ECO:0000313" key="2">
    <source>
        <dbReference type="EMBL" id="MQL91066.1"/>
    </source>
</evidence>
<reference evidence="2" key="1">
    <citation type="submission" date="2017-07" db="EMBL/GenBank/DDBJ databases">
        <title>Taro Niue Genome Assembly and Annotation.</title>
        <authorList>
            <person name="Atibalentja N."/>
            <person name="Keating K."/>
            <person name="Fields C.J."/>
        </authorList>
    </citation>
    <scope>NUCLEOTIDE SEQUENCE</scope>
    <source>
        <strain evidence="2">Niue_2</strain>
        <tissue evidence="2">Leaf</tissue>
    </source>
</reference>
<evidence type="ECO:0000313" key="3">
    <source>
        <dbReference type="Proteomes" id="UP000652761"/>
    </source>
</evidence>
<keyword evidence="1" id="KW-1133">Transmembrane helix</keyword>
<dbReference type="AlphaFoldDB" id="A0A843V746"/>
<accession>A0A843V746</accession>
<evidence type="ECO:0000256" key="1">
    <source>
        <dbReference type="SAM" id="Phobius"/>
    </source>
</evidence>
<name>A0A843V746_COLES</name>
<proteinExistence type="predicted"/>